<feature type="transmembrane region" description="Helical" evidence="7">
    <location>
        <begin position="303"/>
        <end position="324"/>
    </location>
</feature>
<evidence type="ECO:0000256" key="6">
    <source>
        <dbReference type="SAM" id="MobiDB-lite"/>
    </source>
</evidence>
<dbReference type="RefSeq" id="XP_014672945.1">
    <property type="nucleotide sequence ID" value="XM_014817459.1"/>
</dbReference>
<evidence type="ECO:0000313" key="8">
    <source>
        <dbReference type="Proteomes" id="UP000695022"/>
    </source>
</evidence>
<name>A0ABM1EL74_PRICU</name>
<reference evidence="9 10" key="1">
    <citation type="submission" date="2025-05" db="UniProtKB">
        <authorList>
            <consortium name="RefSeq"/>
        </authorList>
    </citation>
    <scope>IDENTIFICATION</scope>
</reference>
<comment type="subcellular location">
    <subcellularLocation>
        <location evidence="1">Membrane</location>
    </subcellularLocation>
</comment>
<feature type="region of interest" description="Disordered" evidence="6">
    <location>
        <begin position="177"/>
        <end position="202"/>
    </location>
</feature>
<feature type="compositionally biased region" description="Basic and acidic residues" evidence="6">
    <location>
        <begin position="177"/>
        <end position="199"/>
    </location>
</feature>
<dbReference type="PANTHER" id="PTHR46730:SF1">
    <property type="entry name" value="PLAT DOMAIN-CONTAINING PROTEIN"/>
    <property type="match status" value="1"/>
</dbReference>
<evidence type="ECO:0000256" key="2">
    <source>
        <dbReference type="ARBA" id="ARBA00022692"/>
    </source>
</evidence>
<evidence type="ECO:0000313" key="12">
    <source>
        <dbReference type="RefSeq" id="XP_014672949.1"/>
    </source>
</evidence>
<dbReference type="PANTHER" id="PTHR46730">
    <property type="entry name" value="POLYCYSTIN-1"/>
    <property type="match status" value="1"/>
</dbReference>
<feature type="transmembrane region" description="Helical" evidence="7">
    <location>
        <begin position="46"/>
        <end position="64"/>
    </location>
</feature>
<sequence length="388" mass="43289">MVAQDFKPGFRKVFWYKALQYFSDYHVWLSVYARPPLSPFTRVQRLGCCLALCLSNMALTAAWYQHTHQEYRGEFTLLDVSWQAVLVGLVSCFTVQPINLLLQLLFRRSRRRGQVRGERRSSSSSREVASDNRSPAPASFPPPPQQHTPSYVLDHSLQSWVALQEWAQRLYAKHEAAERRRAAPSDAGETWREAGHVDKPGGNTGVEIESGFEDCVSQDQAAMSAGGGGGLHNSTLETSSVESGIVVGSHERVRESVLRRKRRHVVLPSFMLYIAWTLCAAVVVAAAYLTVLYSYRFGKTRTVLWLQSLYFSLLICIFCVHPVIVRELVSAASSVTAASSAIRRNLGFTSRSRRAGTRSHVSSDCGSVFLDVEACEHGCKVGWKATRV</sequence>
<feature type="region of interest" description="Disordered" evidence="6">
    <location>
        <begin position="115"/>
        <end position="149"/>
    </location>
</feature>
<dbReference type="RefSeq" id="XP_014672946.1">
    <property type="nucleotide sequence ID" value="XM_014817460.1"/>
</dbReference>
<evidence type="ECO:0000256" key="4">
    <source>
        <dbReference type="ARBA" id="ARBA00022989"/>
    </source>
</evidence>
<dbReference type="Proteomes" id="UP000695022">
    <property type="component" value="Unplaced"/>
</dbReference>
<keyword evidence="2 7" id="KW-0812">Transmembrane</keyword>
<organism evidence="8 9">
    <name type="scientific">Priapulus caudatus</name>
    <name type="common">Priapulid worm</name>
    <dbReference type="NCBI Taxonomy" id="37621"/>
    <lineage>
        <taxon>Eukaryota</taxon>
        <taxon>Metazoa</taxon>
        <taxon>Ecdysozoa</taxon>
        <taxon>Scalidophora</taxon>
        <taxon>Priapulida</taxon>
        <taxon>Priapulimorpha</taxon>
        <taxon>Priapulimorphida</taxon>
        <taxon>Priapulidae</taxon>
        <taxon>Priapulus</taxon>
    </lineage>
</organism>
<gene>
    <name evidence="9 10 11 12" type="primary">LOC106813337</name>
</gene>
<dbReference type="RefSeq" id="XP_014672949.1">
    <property type="nucleotide sequence ID" value="XM_014817463.1"/>
</dbReference>
<protein>
    <submittedName>
        <fullName evidence="9 10">Polycystic kidney disease 1-related protein-like</fullName>
    </submittedName>
</protein>
<keyword evidence="4 7" id="KW-1133">Transmembrane helix</keyword>
<dbReference type="GeneID" id="106813337"/>
<feature type="transmembrane region" description="Helical" evidence="7">
    <location>
        <begin position="270"/>
        <end position="291"/>
    </location>
</feature>
<accession>A0ABM1EL74</accession>
<evidence type="ECO:0000256" key="1">
    <source>
        <dbReference type="ARBA" id="ARBA00004370"/>
    </source>
</evidence>
<feature type="compositionally biased region" description="Low complexity" evidence="6">
    <location>
        <begin position="122"/>
        <end position="137"/>
    </location>
</feature>
<evidence type="ECO:0000256" key="5">
    <source>
        <dbReference type="ARBA" id="ARBA00023136"/>
    </source>
</evidence>
<proteinExistence type="predicted"/>
<feature type="transmembrane region" description="Helical" evidence="7">
    <location>
        <begin position="84"/>
        <end position="106"/>
    </location>
</feature>
<evidence type="ECO:0000313" key="11">
    <source>
        <dbReference type="RefSeq" id="XP_014672948.1"/>
    </source>
</evidence>
<keyword evidence="5 7" id="KW-0472">Membrane</keyword>
<dbReference type="RefSeq" id="XP_014672948.1">
    <property type="nucleotide sequence ID" value="XM_014817462.1"/>
</dbReference>
<keyword evidence="3" id="KW-0677">Repeat</keyword>
<evidence type="ECO:0000313" key="10">
    <source>
        <dbReference type="RefSeq" id="XP_014672946.1"/>
    </source>
</evidence>
<keyword evidence="8" id="KW-1185">Reference proteome</keyword>
<evidence type="ECO:0000256" key="7">
    <source>
        <dbReference type="SAM" id="Phobius"/>
    </source>
</evidence>
<evidence type="ECO:0000313" key="9">
    <source>
        <dbReference type="RefSeq" id="XP_014672945.1"/>
    </source>
</evidence>
<evidence type="ECO:0000256" key="3">
    <source>
        <dbReference type="ARBA" id="ARBA00022737"/>
    </source>
</evidence>